<organism evidence="3 4">
    <name type="scientific">Schleiferilactobacillus shenzhenensis LY-73</name>
    <dbReference type="NCBI Taxonomy" id="1231336"/>
    <lineage>
        <taxon>Bacteria</taxon>
        <taxon>Bacillati</taxon>
        <taxon>Bacillota</taxon>
        <taxon>Bacilli</taxon>
        <taxon>Lactobacillales</taxon>
        <taxon>Lactobacillaceae</taxon>
        <taxon>Schleiferilactobacillus</taxon>
    </lineage>
</organism>
<dbReference type="eggNOG" id="COG2249">
    <property type="taxonomic scope" value="Bacteria"/>
</dbReference>
<dbReference type="AlphaFoldDB" id="U4TTY4"/>
<dbReference type="Proteomes" id="UP000030647">
    <property type="component" value="Unassembled WGS sequence"/>
</dbReference>
<dbReference type="STRING" id="1231336.L248_2727"/>
<dbReference type="InterPro" id="IPR046980">
    <property type="entry name" value="KefG/KefF"/>
</dbReference>
<gene>
    <name evidence="3" type="ORF">L248_2727</name>
</gene>
<dbReference type="GO" id="GO:0009055">
    <property type="term" value="F:electron transfer activity"/>
    <property type="evidence" value="ECO:0007669"/>
    <property type="project" value="TreeGrafter"/>
</dbReference>
<dbReference type="PANTHER" id="PTHR47307:SF1">
    <property type="entry name" value="GLUTATHIONE-REGULATED POTASSIUM-EFFLUX SYSTEM ANCILLARY PROTEIN KEFG"/>
    <property type="match status" value="1"/>
</dbReference>
<evidence type="ECO:0000256" key="1">
    <source>
        <dbReference type="ARBA" id="ARBA00023002"/>
    </source>
</evidence>
<name>U4TTY4_9LACO</name>
<dbReference type="Pfam" id="PF02525">
    <property type="entry name" value="Flavodoxin_2"/>
    <property type="match status" value="1"/>
</dbReference>
<dbReference type="EMBL" id="KI271587">
    <property type="protein sequence ID" value="ERL65328.1"/>
    <property type="molecule type" value="Genomic_DNA"/>
</dbReference>
<dbReference type="GO" id="GO:0003955">
    <property type="term" value="F:NAD(P)H dehydrogenase (quinone) activity"/>
    <property type="evidence" value="ECO:0007669"/>
    <property type="project" value="TreeGrafter"/>
</dbReference>
<dbReference type="OrthoDB" id="9798454at2"/>
<dbReference type="InterPro" id="IPR003680">
    <property type="entry name" value="Flavodoxin_fold"/>
</dbReference>
<dbReference type="RefSeq" id="WP_022529314.1">
    <property type="nucleotide sequence ID" value="NZ_KI271587.1"/>
</dbReference>
<dbReference type="SUPFAM" id="SSF52218">
    <property type="entry name" value="Flavoproteins"/>
    <property type="match status" value="1"/>
</dbReference>
<reference evidence="4" key="1">
    <citation type="journal article" date="2013" name="Genome Announc.">
        <title>Whole-Genome Sequencing of Lactobacillus shenzhenensis Strain LY-73T.</title>
        <authorList>
            <person name="Lin Z."/>
            <person name="Liu Z."/>
            <person name="Yang R."/>
            <person name="Zou Y."/>
            <person name="Wan D."/>
            <person name="Chen J."/>
            <person name="Guo M."/>
            <person name="Zhao J."/>
            <person name="Fang C."/>
            <person name="Yang R."/>
            <person name="Liu F."/>
        </authorList>
    </citation>
    <scope>NUCLEOTIDE SEQUENCE [LARGE SCALE GENOMIC DNA]</scope>
    <source>
        <strain evidence="4">LY-73</strain>
    </source>
</reference>
<evidence type="ECO:0000259" key="2">
    <source>
        <dbReference type="Pfam" id="PF02525"/>
    </source>
</evidence>
<dbReference type="GO" id="GO:0010181">
    <property type="term" value="F:FMN binding"/>
    <property type="evidence" value="ECO:0007669"/>
    <property type="project" value="TreeGrafter"/>
</dbReference>
<evidence type="ECO:0000313" key="3">
    <source>
        <dbReference type="EMBL" id="ERL65328.1"/>
    </source>
</evidence>
<dbReference type="Gene3D" id="3.40.50.360">
    <property type="match status" value="1"/>
</dbReference>
<dbReference type="InterPro" id="IPR029039">
    <property type="entry name" value="Flavoprotein-like_sf"/>
</dbReference>
<dbReference type="HOGENOM" id="CLU_058643_0_0_9"/>
<proteinExistence type="predicted"/>
<keyword evidence="4" id="KW-1185">Reference proteome</keyword>
<dbReference type="PANTHER" id="PTHR47307">
    <property type="entry name" value="GLUTATHIONE-REGULATED POTASSIUM-EFFLUX SYSTEM ANCILLARY PROTEIN KEFG"/>
    <property type="match status" value="1"/>
</dbReference>
<keyword evidence="1" id="KW-0560">Oxidoreductase</keyword>
<accession>U4TTY4</accession>
<feature type="domain" description="Flavodoxin-like fold" evidence="2">
    <location>
        <begin position="1"/>
        <end position="171"/>
    </location>
</feature>
<evidence type="ECO:0000313" key="4">
    <source>
        <dbReference type="Proteomes" id="UP000030647"/>
    </source>
</evidence>
<protein>
    <recommendedName>
        <fullName evidence="2">Flavodoxin-like fold domain-containing protein</fullName>
    </recommendedName>
</protein>
<sequence length="235" mass="26520">MRTLILVGHPDLRHSGTQAFLHEAAQALTNADWWDITSQAVTTPAQIAQLQGEMRRYDRLIFQFPLYWYSLPGVFKQWLDTVWTAPFVSGRPGEAPALAGKELGIVVTFSQAAEDYRLGGKEHFSLSELMRPLAALGLAAQMRLLPLFPVAQFAYMPETKRQRLLVAYAQYLSLPAGTHFADRARWFSDWLTAHASEDQEYAAWAAALAARQEQLTDLHDTLAEMRREEDDRNGG</sequence>